<evidence type="ECO:0000313" key="2">
    <source>
        <dbReference type="Proteomes" id="UP000051950"/>
    </source>
</evidence>
<dbReference type="STRING" id="687842.ASU31_19205"/>
<dbReference type="OrthoDB" id="654919at2"/>
<evidence type="ECO:0000313" key="1">
    <source>
        <dbReference type="EMBL" id="KRT14423.1"/>
    </source>
</evidence>
<organism evidence="1 2">
    <name type="scientific">Pedobacter ginsenosidimutans</name>
    <dbReference type="NCBI Taxonomy" id="687842"/>
    <lineage>
        <taxon>Bacteria</taxon>
        <taxon>Pseudomonadati</taxon>
        <taxon>Bacteroidota</taxon>
        <taxon>Sphingobacteriia</taxon>
        <taxon>Sphingobacteriales</taxon>
        <taxon>Sphingobacteriaceae</taxon>
        <taxon>Pedobacter</taxon>
    </lineage>
</organism>
<name>A0A0T5VKP1_9SPHI</name>
<comment type="caution">
    <text evidence="1">The sequence shown here is derived from an EMBL/GenBank/DDBJ whole genome shotgun (WGS) entry which is preliminary data.</text>
</comment>
<keyword evidence="2" id="KW-1185">Reference proteome</keyword>
<reference evidence="1 2" key="1">
    <citation type="submission" date="2015-11" db="EMBL/GenBank/DDBJ databases">
        <title>Sequence of Pedobacter ginsenosidimutans.</title>
        <authorList>
            <person name="Carson E."/>
            <person name="Keyser V."/>
            <person name="Newman J."/>
            <person name="Miller J."/>
        </authorList>
    </citation>
    <scope>NUCLEOTIDE SEQUENCE [LARGE SCALE GENOMIC DNA]</scope>
    <source>
        <strain evidence="1 2">KACC 14530</strain>
    </source>
</reference>
<proteinExistence type="predicted"/>
<gene>
    <name evidence="1" type="ORF">ASU31_19205</name>
</gene>
<dbReference type="EMBL" id="LMZQ01000018">
    <property type="protein sequence ID" value="KRT14423.1"/>
    <property type="molecule type" value="Genomic_DNA"/>
</dbReference>
<protein>
    <submittedName>
        <fullName evidence="1">Uncharacterized protein</fullName>
    </submittedName>
</protein>
<sequence length="433" mass="49111">MKQFLIFSVMVFGSITAFSQGIKKIADPLTPCGSRADVDAMPGIYTDHNNTIYGFALKGTAAEKTTMMKNLIASEKLEEASRKDFKLMGCAARVSFARHGSSNYGKNVYASYGYSMGVYAFVCNVSQHATKIVDEYRTVFRVDFNPSIMPGGVHAVGTGEFNMKSGNPMYQIPIQAKAGTNFEKDKSNNPSHVSQYISEATLMVARSDNYKDYHSDFLKLNNGNGYVEHWEMGGRYDNHGPNSYQFVDRRYFLTKPGVPLLIPVSRKQYLQDMLEYFEIEKANFEYDNAEKIKNIVNNTSESAKRTMAALQADKLAYPRIYEAKKAKVNDLLIKQKPEWLQKPAVVDQDRLLKDANKILEALGRFYDVEGEYKSALYVLNPAYFVSNNGQAAKPLLIEVQFRYEITKDFGYSSRLFNNWEKNFDLAALKKMLE</sequence>
<dbReference type="AlphaFoldDB" id="A0A0T5VKP1"/>
<dbReference type="RefSeq" id="WP_057933894.1">
    <property type="nucleotide sequence ID" value="NZ_LMZQ01000018.1"/>
</dbReference>
<accession>A0A0T5VKP1</accession>
<dbReference type="Proteomes" id="UP000051950">
    <property type="component" value="Unassembled WGS sequence"/>
</dbReference>